<dbReference type="PROSITE" id="PS00784">
    <property type="entry name" value="RIBOSOMAL_L34"/>
    <property type="match status" value="1"/>
</dbReference>
<dbReference type="EMBL" id="CM029046">
    <property type="protein sequence ID" value="KAG2589492.1"/>
    <property type="molecule type" value="Genomic_DNA"/>
</dbReference>
<accession>A0A8T0RSS9</accession>
<dbReference type="InterPro" id="IPR020939">
    <property type="entry name" value="Ribosomal_bL34_CS"/>
</dbReference>
<dbReference type="NCBIfam" id="TIGR01030">
    <property type="entry name" value="rpmH_bact"/>
    <property type="match status" value="1"/>
</dbReference>
<keyword evidence="3" id="KW-0687">Ribonucleoprotein</keyword>
<comment type="similarity">
    <text evidence="1">Belongs to the bacterial ribosomal protein bL34 family.</text>
</comment>
<evidence type="ECO:0000256" key="3">
    <source>
        <dbReference type="ARBA" id="ARBA00023274"/>
    </source>
</evidence>
<dbReference type="PANTHER" id="PTHR14503:SF4">
    <property type="entry name" value="LARGE RIBOSOMAL SUBUNIT PROTEIN BL34M"/>
    <property type="match status" value="1"/>
</dbReference>
<dbReference type="FunFam" id="1.10.287.3980:FF:000001">
    <property type="entry name" value="Mitochondrial ribosomal protein L34"/>
    <property type="match status" value="1"/>
</dbReference>
<dbReference type="GO" id="GO:1990904">
    <property type="term" value="C:ribonucleoprotein complex"/>
    <property type="evidence" value="ECO:0007669"/>
    <property type="project" value="UniProtKB-KW"/>
</dbReference>
<dbReference type="GO" id="GO:0003735">
    <property type="term" value="F:structural constituent of ribosome"/>
    <property type="evidence" value="ECO:0007669"/>
    <property type="project" value="InterPro"/>
</dbReference>
<dbReference type="HAMAP" id="MF_00391">
    <property type="entry name" value="Ribosomal_bL34"/>
    <property type="match status" value="1"/>
</dbReference>
<name>A0A8T0RSS9_PANVG</name>
<evidence type="ECO:0000313" key="6">
    <source>
        <dbReference type="Proteomes" id="UP000823388"/>
    </source>
</evidence>
<evidence type="ECO:0000313" key="5">
    <source>
        <dbReference type="EMBL" id="KAG2589492.1"/>
    </source>
</evidence>
<proteinExistence type="inferred from homology"/>
<evidence type="ECO:0000256" key="1">
    <source>
        <dbReference type="ARBA" id="ARBA00010111"/>
    </source>
</evidence>
<dbReference type="OrthoDB" id="431691at2759"/>
<dbReference type="GO" id="GO:0005840">
    <property type="term" value="C:ribosome"/>
    <property type="evidence" value="ECO:0007669"/>
    <property type="project" value="UniProtKB-KW"/>
</dbReference>
<keyword evidence="6" id="KW-1185">Reference proteome</keyword>
<evidence type="ECO:0000256" key="4">
    <source>
        <dbReference type="ARBA" id="ARBA00035274"/>
    </source>
</evidence>
<dbReference type="Proteomes" id="UP000823388">
    <property type="component" value="Chromosome 5N"/>
</dbReference>
<dbReference type="Gene3D" id="1.10.287.3980">
    <property type="match status" value="1"/>
</dbReference>
<sequence length="143" mass="15186">MASAAKALAARAGSSLLGRLLASPSTPLLGAGMPQLARLQAHVPPAPAPSVDAYEAEAVARLTSLPGEISFPCGLPSLRFFIDDATAVENPVANEPLLLIKRTYQPSTIKRKRTHGFLTRKSTKGGRKVIARRIAKGRHRLSV</sequence>
<dbReference type="PANTHER" id="PTHR14503">
    <property type="entry name" value="MITOCHONDRIAL RIBOSOMAL PROTEIN 34 FAMILY MEMBER"/>
    <property type="match status" value="1"/>
</dbReference>
<protein>
    <recommendedName>
        <fullName evidence="4">Large ribosomal subunit protein bL34m</fullName>
    </recommendedName>
</protein>
<reference evidence="5" key="1">
    <citation type="submission" date="2020-05" db="EMBL/GenBank/DDBJ databases">
        <title>WGS assembly of Panicum virgatum.</title>
        <authorList>
            <person name="Lovell J.T."/>
            <person name="Jenkins J."/>
            <person name="Shu S."/>
            <person name="Juenger T.E."/>
            <person name="Schmutz J."/>
        </authorList>
    </citation>
    <scope>NUCLEOTIDE SEQUENCE</scope>
    <source>
        <strain evidence="5">AP13</strain>
    </source>
</reference>
<dbReference type="AlphaFoldDB" id="A0A8T0RSS9"/>
<organism evidence="5 6">
    <name type="scientific">Panicum virgatum</name>
    <name type="common">Blackwell switchgrass</name>
    <dbReference type="NCBI Taxonomy" id="38727"/>
    <lineage>
        <taxon>Eukaryota</taxon>
        <taxon>Viridiplantae</taxon>
        <taxon>Streptophyta</taxon>
        <taxon>Embryophyta</taxon>
        <taxon>Tracheophyta</taxon>
        <taxon>Spermatophyta</taxon>
        <taxon>Magnoliopsida</taxon>
        <taxon>Liliopsida</taxon>
        <taxon>Poales</taxon>
        <taxon>Poaceae</taxon>
        <taxon>PACMAD clade</taxon>
        <taxon>Panicoideae</taxon>
        <taxon>Panicodae</taxon>
        <taxon>Paniceae</taxon>
        <taxon>Panicinae</taxon>
        <taxon>Panicum</taxon>
        <taxon>Panicum sect. Hiantes</taxon>
    </lineage>
</organism>
<evidence type="ECO:0000256" key="2">
    <source>
        <dbReference type="ARBA" id="ARBA00022980"/>
    </source>
</evidence>
<dbReference type="InterPro" id="IPR000271">
    <property type="entry name" value="Ribosomal_bL34"/>
</dbReference>
<comment type="caution">
    <text evidence="5">The sequence shown here is derived from an EMBL/GenBank/DDBJ whole genome shotgun (WGS) entry which is preliminary data.</text>
</comment>
<keyword evidence="2" id="KW-0689">Ribosomal protein</keyword>
<gene>
    <name evidence="5" type="ORF">PVAP13_5NG361700</name>
</gene>
<dbReference type="Pfam" id="PF00468">
    <property type="entry name" value="Ribosomal_L34"/>
    <property type="match status" value="1"/>
</dbReference>
<dbReference type="GO" id="GO:0006412">
    <property type="term" value="P:translation"/>
    <property type="evidence" value="ECO:0007669"/>
    <property type="project" value="InterPro"/>
</dbReference>